<dbReference type="EMBL" id="REGN01003618">
    <property type="protein sequence ID" value="RNA21723.1"/>
    <property type="molecule type" value="Genomic_DNA"/>
</dbReference>
<name>A0A3M7RDT0_BRAPC</name>
<sequence>MVPLRIILVLKEPKFWKKIVHFGFKTVPNFKTKCFEIFSIIKSTTKNILVQSYTFFDHLHLYFNICSYLTPDTRLVKSIDPISVISLEFDPKLFNHVKASALAKLKLGTEKTNK</sequence>
<dbReference type="AlphaFoldDB" id="A0A3M7RDT0"/>
<keyword evidence="2" id="KW-1185">Reference proteome</keyword>
<comment type="caution">
    <text evidence="1">The sequence shown here is derived from an EMBL/GenBank/DDBJ whole genome shotgun (WGS) entry which is preliminary data.</text>
</comment>
<dbReference type="Proteomes" id="UP000276133">
    <property type="component" value="Unassembled WGS sequence"/>
</dbReference>
<organism evidence="1 2">
    <name type="scientific">Brachionus plicatilis</name>
    <name type="common">Marine rotifer</name>
    <name type="synonym">Brachionus muelleri</name>
    <dbReference type="NCBI Taxonomy" id="10195"/>
    <lineage>
        <taxon>Eukaryota</taxon>
        <taxon>Metazoa</taxon>
        <taxon>Spiralia</taxon>
        <taxon>Gnathifera</taxon>
        <taxon>Rotifera</taxon>
        <taxon>Eurotatoria</taxon>
        <taxon>Monogononta</taxon>
        <taxon>Pseudotrocha</taxon>
        <taxon>Ploima</taxon>
        <taxon>Brachionidae</taxon>
        <taxon>Brachionus</taxon>
    </lineage>
</organism>
<evidence type="ECO:0000313" key="2">
    <source>
        <dbReference type="Proteomes" id="UP000276133"/>
    </source>
</evidence>
<reference evidence="1 2" key="1">
    <citation type="journal article" date="2018" name="Sci. Rep.">
        <title>Genomic signatures of local adaptation to the degree of environmental predictability in rotifers.</title>
        <authorList>
            <person name="Franch-Gras L."/>
            <person name="Hahn C."/>
            <person name="Garcia-Roger E.M."/>
            <person name="Carmona M.J."/>
            <person name="Serra M."/>
            <person name="Gomez A."/>
        </authorList>
    </citation>
    <scope>NUCLEOTIDE SEQUENCE [LARGE SCALE GENOMIC DNA]</scope>
    <source>
        <strain evidence="1">HYR1</strain>
    </source>
</reference>
<proteinExistence type="predicted"/>
<evidence type="ECO:0000313" key="1">
    <source>
        <dbReference type="EMBL" id="RNA21723.1"/>
    </source>
</evidence>
<protein>
    <submittedName>
        <fullName evidence="1">Uncharacterized protein</fullName>
    </submittedName>
</protein>
<gene>
    <name evidence="1" type="ORF">BpHYR1_020139</name>
</gene>
<accession>A0A3M7RDT0</accession>